<dbReference type="InterPro" id="IPR000620">
    <property type="entry name" value="EamA_dom"/>
</dbReference>
<comment type="subcellular location">
    <subcellularLocation>
        <location evidence="1">Membrane</location>
        <topology evidence="1">Multi-pass membrane protein</topology>
    </subcellularLocation>
</comment>
<gene>
    <name evidence="7" type="ORF">EDC27_2787</name>
</gene>
<evidence type="ECO:0000256" key="5">
    <source>
        <dbReference type="SAM" id="Phobius"/>
    </source>
</evidence>
<dbReference type="PANTHER" id="PTHR22911">
    <property type="entry name" value="ACYL-MALONYL CONDENSING ENZYME-RELATED"/>
    <property type="match status" value="1"/>
</dbReference>
<feature type="transmembrane region" description="Helical" evidence="5">
    <location>
        <begin position="178"/>
        <end position="198"/>
    </location>
</feature>
<dbReference type="Proteomes" id="UP000276223">
    <property type="component" value="Unassembled WGS sequence"/>
</dbReference>
<comment type="caution">
    <text evidence="7">The sequence shown here is derived from an EMBL/GenBank/DDBJ whole genome shotgun (WGS) entry which is preliminary data.</text>
</comment>
<name>A0A3N1UJ99_9BACT</name>
<feature type="domain" description="EamA" evidence="6">
    <location>
        <begin position="149"/>
        <end position="284"/>
    </location>
</feature>
<sequence>MALSVLTALAAASVDAWTKKFFGHRDAVTMAFYPLGYSLPLFLATWPFVPVPTLDATFWWCFGLSVPINCLSFVLYMEAIRLSPLSLTVPLLTLTPAFMVITGYAFLQEAASWPAVLGIAIIVCGGYLLNAPSAQEGMLEPLRSLAREKGSLAMVAVAFIYSFSAVLGKKAILHSSPMFFGVFFFVLQNFLLVIWAILTGQADARLFMTLSNASKGLLVGSLYYLHVMLHVWAISMTQAAYMISLKRLSAVFGVLYGAWLFREKHVGWRLVGSAIMVAGAALVAVGG</sequence>
<evidence type="ECO:0000259" key="6">
    <source>
        <dbReference type="Pfam" id="PF00892"/>
    </source>
</evidence>
<protein>
    <submittedName>
        <fullName evidence="7">Putative membrane protein</fullName>
    </submittedName>
</protein>
<dbReference type="InterPro" id="IPR037185">
    <property type="entry name" value="EmrE-like"/>
</dbReference>
<evidence type="ECO:0000256" key="2">
    <source>
        <dbReference type="ARBA" id="ARBA00022692"/>
    </source>
</evidence>
<evidence type="ECO:0000256" key="4">
    <source>
        <dbReference type="ARBA" id="ARBA00023136"/>
    </source>
</evidence>
<keyword evidence="4 5" id="KW-0472">Membrane</keyword>
<reference evidence="7 8" key="1">
    <citation type="submission" date="2018-11" db="EMBL/GenBank/DDBJ databases">
        <title>Genomic Encyclopedia of Type Strains, Phase IV (KMG-IV): sequencing the most valuable type-strain genomes for metagenomic binning, comparative biology and taxonomic classification.</title>
        <authorList>
            <person name="Goeker M."/>
        </authorList>
    </citation>
    <scope>NUCLEOTIDE SEQUENCE [LARGE SCALE GENOMIC DNA]</scope>
    <source>
        <strain evidence="7 8">DSM 22027</strain>
    </source>
</reference>
<feature type="transmembrane region" description="Helical" evidence="5">
    <location>
        <begin position="210"/>
        <end position="233"/>
    </location>
</feature>
<organism evidence="7 8">
    <name type="scientific">Desulfosoma caldarium</name>
    <dbReference type="NCBI Taxonomy" id="610254"/>
    <lineage>
        <taxon>Bacteria</taxon>
        <taxon>Pseudomonadati</taxon>
        <taxon>Thermodesulfobacteriota</taxon>
        <taxon>Syntrophobacteria</taxon>
        <taxon>Syntrophobacterales</taxon>
        <taxon>Syntrophobacteraceae</taxon>
        <taxon>Desulfosoma</taxon>
    </lineage>
</organism>
<feature type="transmembrane region" description="Helical" evidence="5">
    <location>
        <begin position="266"/>
        <end position="285"/>
    </location>
</feature>
<dbReference type="Gene3D" id="1.10.3730.20">
    <property type="match status" value="1"/>
</dbReference>
<evidence type="ECO:0000313" key="8">
    <source>
        <dbReference type="Proteomes" id="UP000276223"/>
    </source>
</evidence>
<feature type="transmembrane region" description="Helical" evidence="5">
    <location>
        <begin position="57"/>
        <end position="77"/>
    </location>
</feature>
<keyword evidence="8" id="KW-1185">Reference proteome</keyword>
<dbReference type="EMBL" id="RJVA01000015">
    <property type="protein sequence ID" value="ROQ90173.1"/>
    <property type="molecule type" value="Genomic_DNA"/>
</dbReference>
<feature type="domain" description="EamA" evidence="6">
    <location>
        <begin position="3"/>
        <end position="130"/>
    </location>
</feature>
<dbReference type="PANTHER" id="PTHR22911:SF6">
    <property type="entry name" value="SOLUTE CARRIER FAMILY 35 MEMBER G1"/>
    <property type="match status" value="1"/>
</dbReference>
<proteinExistence type="predicted"/>
<feature type="transmembrane region" description="Helical" evidence="5">
    <location>
        <begin position="89"/>
        <end position="107"/>
    </location>
</feature>
<evidence type="ECO:0000256" key="1">
    <source>
        <dbReference type="ARBA" id="ARBA00004141"/>
    </source>
</evidence>
<evidence type="ECO:0000256" key="3">
    <source>
        <dbReference type="ARBA" id="ARBA00022989"/>
    </source>
</evidence>
<evidence type="ECO:0000313" key="7">
    <source>
        <dbReference type="EMBL" id="ROQ90173.1"/>
    </source>
</evidence>
<feature type="transmembrane region" description="Helical" evidence="5">
    <location>
        <begin position="152"/>
        <end position="172"/>
    </location>
</feature>
<feature type="transmembrane region" description="Helical" evidence="5">
    <location>
        <begin position="239"/>
        <end position="259"/>
    </location>
</feature>
<keyword evidence="3 5" id="KW-1133">Transmembrane helix</keyword>
<accession>A0A3N1UJ99</accession>
<feature type="transmembrane region" description="Helical" evidence="5">
    <location>
        <begin position="113"/>
        <end position="131"/>
    </location>
</feature>
<dbReference type="Pfam" id="PF00892">
    <property type="entry name" value="EamA"/>
    <property type="match status" value="2"/>
</dbReference>
<dbReference type="SUPFAM" id="SSF103481">
    <property type="entry name" value="Multidrug resistance efflux transporter EmrE"/>
    <property type="match status" value="2"/>
</dbReference>
<dbReference type="GO" id="GO:0016020">
    <property type="term" value="C:membrane"/>
    <property type="evidence" value="ECO:0007669"/>
    <property type="project" value="UniProtKB-SubCell"/>
</dbReference>
<dbReference type="AlphaFoldDB" id="A0A3N1UJ99"/>
<keyword evidence="2 5" id="KW-0812">Transmembrane</keyword>